<evidence type="ECO:0000256" key="3">
    <source>
        <dbReference type="ARBA" id="ARBA00007898"/>
    </source>
</evidence>
<evidence type="ECO:0000259" key="18">
    <source>
        <dbReference type="Pfam" id="PF00905"/>
    </source>
</evidence>
<keyword evidence="8 16" id="KW-0378">Hydrolase</keyword>
<keyword evidence="7" id="KW-0732">Signal</keyword>
<keyword evidence="9" id="KW-0133">Cell shape</keyword>
<keyword evidence="14" id="KW-0961">Cell wall biogenesis/degradation</keyword>
<feature type="domain" description="Penicillin-binding protein transpeptidase" evidence="18">
    <location>
        <begin position="249"/>
        <end position="575"/>
    </location>
</feature>
<evidence type="ECO:0000256" key="12">
    <source>
        <dbReference type="ARBA" id="ARBA00023136"/>
    </source>
</evidence>
<dbReference type="GO" id="GO:0005886">
    <property type="term" value="C:plasma membrane"/>
    <property type="evidence" value="ECO:0007669"/>
    <property type="project" value="TreeGrafter"/>
</dbReference>
<dbReference type="Pfam" id="PF00905">
    <property type="entry name" value="Transpeptidase"/>
    <property type="match status" value="1"/>
</dbReference>
<evidence type="ECO:0000256" key="13">
    <source>
        <dbReference type="ARBA" id="ARBA00023251"/>
    </source>
</evidence>
<evidence type="ECO:0000259" key="19">
    <source>
        <dbReference type="Pfam" id="PF03717"/>
    </source>
</evidence>
<dbReference type="EMBL" id="MFJY01000009">
    <property type="protein sequence ID" value="OGG28412.1"/>
    <property type="molecule type" value="Genomic_DNA"/>
</dbReference>
<feature type="transmembrane region" description="Helical" evidence="17">
    <location>
        <begin position="36"/>
        <end position="56"/>
    </location>
</feature>
<evidence type="ECO:0000256" key="5">
    <source>
        <dbReference type="ARBA" id="ARBA00022475"/>
    </source>
</evidence>
<comment type="similarity">
    <text evidence="3 16">Belongs to the class-D beta-lactamase family.</text>
</comment>
<sequence length="634" mass="69770">MKLGKAFSDSLIIEEKREKRALRDESDSWWLGAGRALILATILTIAFFVLTWRLFALTVVDGRMYRLLADGNRTRELIRHAPRGMLLDRTGKPLVTNIVQYRLIRPCEGQGSACTVRLLQEEGELLEQKGLADGEFLEKDFRREYLYPQALAHVLGYTGEINEQELSDEYYSVRKYLSGDRVGRMGAEAYFEEQLRGRNGRELVEVDAAGKILRVLGRDPEASGEDVTLSVDARLASIAKDAFPAGFSGAVVVSKPTTGEILAIYSSPSYSPNAFSFGLSEGEYEQLINNPDMPLFNRAIGGAYPPGSTFKIVTAIAGLEEGTIKEHTTVEDVGVLRIGPFSFPNWYFMQYGKTDGVVDVVKALQRSNDIYFYKAAEWLGITKLVVWAKRLGIGAPLGIELAGEAGGLMPDPGWKAKQFDTSEDREARNDQWYLGDTYHVGIGQGYLLTTPLQVNAWTNVIANGGKLCKPTIKKQSKEHRAKGTECKDLGIKKETIELITEGMVAACETGGTGWPLFGFGVNVSTRQRIDEKNTDTLTPSDTSILAIPVACKTGTAEFGDLKNKTHAWFTAFAPVPKESRSDALLQGPTLQLEQQDALTGEPEISVTVLVEKGGEGSSVAAPIAKKILEEWFER</sequence>
<dbReference type="GO" id="GO:0071555">
    <property type="term" value="P:cell wall organization"/>
    <property type="evidence" value="ECO:0007669"/>
    <property type="project" value="TreeGrafter"/>
</dbReference>
<keyword evidence="10" id="KW-0573">Peptidoglycan synthesis</keyword>
<dbReference type="Gene3D" id="3.90.1310.10">
    <property type="entry name" value="Penicillin-binding protein 2a (Domain 2)"/>
    <property type="match status" value="1"/>
</dbReference>
<keyword evidence="12 17" id="KW-0472">Membrane</keyword>
<evidence type="ECO:0000256" key="9">
    <source>
        <dbReference type="ARBA" id="ARBA00022960"/>
    </source>
</evidence>
<evidence type="ECO:0000313" key="20">
    <source>
        <dbReference type="EMBL" id="OGG28412.1"/>
    </source>
</evidence>
<comment type="catalytic activity">
    <reaction evidence="16">
        <text>a beta-lactam + H2O = a substituted beta-amino acid</text>
        <dbReference type="Rhea" id="RHEA:20401"/>
        <dbReference type="ChEBI" id="CHEBI:15377"/>
        <dbReference type="ChEBI" id="CHEBI:35627"/>
        <dbReference type="ChEBI" id="CHEBI:140347"/>
        <dbReference type="EC" id="3.5.2.6"/>
    </reaction>
</comment>
<evidence type="ECO:0000256" key="14">
    <source>
        <dbReference type="ARBA" id="ARBA00023316"/>
    </source>
</evidence>
<dbReference type="SUPFAM" id="SSF56601">
    <property type="entry name" value="beta-lactamase/transpeptidase-like"/>
    <property type="match status" value="1"/>
</dbReference>
<accession>A0A1F6AV78</accession>
<evidence type="ECO:0000256" key="1">
    <source>
        <dbReference type="ARBA" id="ARBA00004167"/>
    </source>
</evidence>
<keyword evidence="11 17" id="KW-1133">Transmembrane helix</keyword>
<feature type="active site" description="Acyl-ester intermediate" evidence="15">
    <location>
        <position position="308"/>
    </location>
</feature>
<evidence type="ECO:0000256" key="2">
    <source>
        <dbReference type="ARBA" id="ARBA00004236"/>
    </source>
</evidence>
<evidence type="ECO:0000256" key="4">
    <source>
        <dbReference type="ARBA" id="ARBA00012865"/>
    </source>
</evidence>
<comment type="subcellular location">
    <subcellularLocation>
        <location evidence="2">Cell membrane</location>
    </subcellularLocation>
    <subcellularLocation>
        <location evidence="1">Membrane</location>
        <topology evidence="1">Single-pass membrane protein</topology>
    </subcellularLocation>
</comment>
<evidence type="ECO:0000256" key="8">
    <source>
        <dbReference type="ARBA" id="ARBA00022801"/>
    </source>
</evidence>
<evidence type="ECO:0000256" key="6">
    <source>
        <dbReference type="ARBA" id="ARBA00022692"/>
    </source>
</evidence>
<evidence type="ECO:0000256" key="11">
    <source>
        <dbReference type="ARBA" id="ARBA00022989"/>
    </source>
</evidence>
<name>A0A1F6AV78_9BACT</name>
<protein>
    <recommendedName>
        <fullName evidence="4 16">Beta-lactamase</fullName>
        <ecNumber evidence="4 16">3.5.2.6</ecNumber>
    </recommendedName>
</protein>
<dbReference type="InterPro" id="IPR036138">
    <property type="entry name" value="PBP_dimer_sf"/>
</dbReference>
<evidence type="ECO:0000256" key="7">
    <source>
        <dbReference type="ARBA" id="ARBA00022729"/>
    </source>
</evidence>
<dbReference type="PANTHER" id="PTHR30627">
    <property type="entry name" value="PEPTIDOGLYCAN D,D-TRANSPEPTIDASE"/>
    <property type="match status" value="1"/>
</dbReference>
<feature type="modified residue" description="N6-carboxylysine" evidence="15">
    <location>
        <position position="311"/>
    </location>
</feature>
<reference evidence="20 21" key="1">
    <citation type="journal article" date="2016" name="Nat. Commun.">
        <title>Thousands of microbial genomes shed light on interconnected biogeochemical processes in an aquifer system.</title>
        <authorList>
            <person name="Anantharaman K."/>
            <person name="Brown C.T."/>
            <person name="Hug L.A."/>
            <person name="Sharon I."/>
            <person name="Castelle C.J."/>
            <person name="Probst A.J."/>
            <person name="Thomas B.C."/>
            <person name="Singh A."/>
            <person name="Wilkins M.J."/>
            <person name="Karaoz U."/>
            <person name="Brodie E.L."/>
            <person name="Williams K.H."/>
            <person name="Hubbard S.S."/>
            <person name="Banfield J.F."/>
        </authorList>
    </citation>
    <scope>NUCLEOTIDE SEQUENCE [LARGE SCALE GENOMIC DNA]</scope>
</reference>
<evidence type="ECO:0000256" key="10">
    <source>
        <dbReference type="ARBA" id="ARBA00022984"/>
    </source>
</evidence>
<dbReference type="InterPro" id="IPR050515">
    <property type="entry name" value="Beta-lactam/transpept"/>
</dbReference>
<dbReference type="EC" id="3.5.2.6" evidence="4 16"/>
<dbReference type="PROSITE" id="PS00337">
    <property type="entry name" value="BETA_LACTAMASE_D"/>
    <property type="match status" value="1"/>
</dbReference>
<dbReference type="GO" id="GO:0008658">
    <property type="term" value="F:penicillin binding"/>
    <property type="evidence" value="ECO:0007669"/>
    <property type="project" value="InterPro"/>
</dbReference>
<dbReference type="SUPFAM" id="SSF56519">
    <property type="entry name" value="Penicillin binding protein dimerisation domain"/>
    <property type="match status" value="1"/>
</dbReference>
<dbReference type="GO" id="GO:0008800">
    <property type="term" value="F:beta-lactamase activity"/>
    <property type="evidence" value="ECO:0007669"/>
    <property type="project" value="UniProtKB-UniRule"/>
</dbReference>
<organism evidence="20 21">
    <name type="scientific">Candidatus Gottesmanbacteria bacterium RIFCSPLOWO2_01_FULL_48_11</name>
    <dbReference type="NCBI Taxonomy" id="1798395"/>
    <lineage>
        <taxon>Bacteria</taxon>
        <taxon>Candidatus Gottesmaniibacteriota</taxon>
    </lineage>
</organism>
<keyword evidence="5" id="KW-1003">Cell membrane</keyword>
<dbReference type="Proteomes" id="UP000178305">
    <property type="component" value="Unassembled WGS sequence"/>
</dbReference>
<dbReference type="InterPro" id="IPR005311">
    <property type="entry name" value="PBP_dimer"/>
</dbReference>
<dbReference type="GO" id="GO:0046677">
    <property type="term" value="P:response to antibiotic"/>
    <property type="evidence" value="ECO:0007669"/>
    <property type="project" value="UniProtKB-UniRule"/>
</dbReference>
<dbReference type="GO" id="GO:0017001">
    <property type="term" value="P:antibiotic catabolic process"/>
    <property type="evidence" value="ECO:0007669"/>
    <property type="project" value="InterPro"/>
</dbReference>
<keyword evidence="6 17" id="KW-0812">Transmembrane</keyword>
<dbReference type="Pfam" id="PF03717">
    <property type="entry name" value="PBP_dimer"/>
    <property type="match status" value="1"/>
</dbReference>
<dbReference type="InterPro" id="IPR012338">
    <property type="entry name" value="Beta-lactam/transpept-like"/>
</dbReference>
<evidence type="ECO:0000256" key="15">
    <source>
        <dbReference type="PIRSR" id="PIRSR602137-50"/>
    </source>
</evidence>
<dbReference type="InterPro" id="IPR002137">
    <property type="entry name" value="Beta-lactam_class-D_AS"/>
</dbReference>
<keyword evidence="13 16" id="KW-0046">Antibiotic resistance</keyword>
<dbReference type="InterPro" id="IPR001460">
    <property type="entry name" value="PCN-bd_Tpept"/>
</dbReference>
<dbReference type="AlphaFoldDB" id="A0A1F6AV78"/>
<evidence type="ECO:0000256" key="16">
    <source>
        <dbReference type="RuleBase" id="RU361140"/>
    </source>
</evidence>
<proteinExistence type="inferred from homology"/>
<comment type="caution">
    <text evidence="20">The sequence shown here is derived from an EMBL/GenBank/DDBJ whole genome shotgun (WGS) entry which is preliminary data.</text>
</comment>
<gene>
    <name evidence="20" type="ORF">A3A64_03685</name>
</gene>
<feature type="domain" description="Penicillin-binding protein dimerisation" evidence="19">
    <location>
        <begin position="137"/>
        <end position="215"/>
    </location>
</feature>
<dbReference type="PANTHER" id="PTHR30627:SF2">
    <property type="entry name" value="PEPTIDOGLYCAN D,D-TRANSPEPTIDASE MRDA"/>
    <property type="match status" value="1"/>
</dbReference>
<evidence type="ECO:0000256" key="17">
    <source>
        <dbReference type="SAM" id="Phobius"/>
    </source>
</evidence>
<dbReference type="Gene3D" id="3.40.710.10">
    <property type="entry name" value="DD-peptidase/beta-lactamase superfamily"/>
    <property type="match status" value="1"/>
</dbReference>
<evidence type="ECO:0000313" key="21">
    <source>
        <dbReference type="Proteomes" id="UP000178305"/>
    </source>
</evidence>